<dbReference type="AlphaFoldDB" id="A0AAW5JHV8"/>
<name>A0AAW5JHV8_9FIRM</name>
<comment type="caution">
    <text evidence="1">The sequence shown here is derived from an EMBL/GenBank/DDBJ whole genome shotgun (WGS) entry which is preliminary data.</text>
</comment>
<dbReference type="RefSeq" id="WP_256302857.1">
    <property type="nucleotide sequence ID" value="NZ_JANFYS010000001.1"/>
</dbReference>
<evidence type="ECO:0000313" key="2">
    <source>
        <dbReference type="Proteomes" id="UP001204562"/>
    </source>
</evidence>
<sequence length="49" mass="5611">MPNDGIHIYMSLIDKVSSPLDGIGKKTKAFSKDMDEMKETLGRWIGWRI</sequence>
<proteinExistence type="predicted"/>
<reference evidence="1" key="1">
    <citation type="submission" date="2022-06" db="EMBL/GenBank/DDBJ databases">
        <title>Isolation of gut microbiota from human fecal samples.</title>
        <authorList>
            <person name="Pamer E.G."/>
            <person name="Barat B."/>
            <person name="Waligurski E."/>
            <person name="Medina S."/>
            <person name="Paddock L."/>
            <person name="Mostad J."/>
        </authorList>
    </citation>
    <scope>NUCLEOTIDE SEQUENCE</scope>
    <source>
        <strain evidence="1">DFI.9.91</strain>
    </source>
</reference>
<dbReference type="EMBL" id="JANFYS010000001">
    <property type="protein sequence ID" value="MCQ4768923.1"/>
    <property type="molecule type" value="Genomic_DNA"/>
</dbReference>
<organism evidence="1 2">
    <name type="scientific">Intestinimonas massiliensis</name>
    <name type="common">ex Afouda et al. 2020</name>
    <dbReference type="NCBI Taxonomy" id="1673721"/>
    <lineage>
        <taxon>Bacteria</taxon>
        <taxon>Bacillati</taxon>
        <taxon>Bacillota</taxon>
        <taxon>Clostridia</taxon>
        <taxon>Eubacteriales</taxon>
        <taxon>Intestinimonas</taxon>
    </lineage>
</organism>
<protein>
    <submittedName>
        <fullName evidence="1">Uncharacterized protein</fullName>
    </submittedName>
</protein>
<gene>
    <name evidence="1" type="ORF">NE579_00385</name>
</gene>
<evidence type="ECO:0000313" key="1">
    <source>
        <dbReference type="EMBL" id="MCQ4768923.1"/>
    </source>
</evidence>
<accession>A0AAW5JHV8</accession>
<dbReference type="Proteomes" id="UP001204562">
    <property type="component" value="Unassembled WGS sequence"/>
</dbReference>